<evidence type="ECO:0000256" key="5">
    <source>
        <dbReference type="SAM" id="MobiDB-lite"/>
    </source>
</evidence>
<gene>
    <name evidence="6" type="ORF">NQ314_011574</name>
</gene>
<keyword evidence="3" id="KW-0677">Repeat</keyword>
<name>A0AAV8XHC0_9CUCU</name>
<keyword evidence="1" id="KW-0597">Phosphoprotein</keyword>
<organism evidence="6 7">
    <name type="scientific">Rhamnusium bicolor</name>
    <dbReference type="NCBI Taxonomy" id="1586634"/>
    <lineage>
        <taxon>Eukaryota</taxon>
        <taxon>Metazoa</taxon>
        <taxon>Ecdysozoa</taxon>
        <taxon>Arthropoda</taxon>
        <taxon>Hexapoda</taxon>
        <taxon>Insecta</taxon>
        <taxon>Pterygota</taxon>
        <taxon>Neoptera</taxon>
        <taxon>Endopterygota</taxon>
        <taxon>Coleoptera</taxon>
        <taxon>Polyphaga</taxon>
        <taxon>Cucujiformia</taxon>
        <taxon>Chrysomeloidea</taxon>
        <taxon>Cerambycidae</taxon>
        <taxon>Lepturinae</taxon>
        <taxon>Rhagiini</taxon>
        <taxon>Rhamnusium</taxon>
    </lineage>
</organism>
<feature type="compositionally biased region" description="Acidic residues" evidence="5">
    <location>
        <begin position="58"/>
        <end position="78"/>
    </location>
</feature>
<keyword evidence="7" id="KW-1185">Reference proteome</keyword>
<dbReference type="GO" id="GO:0006364">
    <property type="term" value="P:rRNA processing"/>
    <property type="evidence" value="ECO:0007669"/>
    <property type="project" value="InterPro"/>
</dbReference>
<dbReference type="PROSITE" id="PS50082">
    <property type="entry name" value="WD_REPEATS_2"/>
    <property type="match status" value="2"/>
</dbReference>
<dbReference type="InterPro" id="IPR044285">
    <property type="entry name" value="PWP1"/>
</dbReference>
<evidence type="ECO:0000256" key="1">
    <source>
        <dbReference type="ARBA" id="ARBA00022553"/>
    </source>
</evidence>
<dbReference type="InterPro" id="IPR019775">
    <property type="entry name" value="WD40_repeat_CS"/>
</dbReference>
<dbReference type="SUPFAM" id="SSF50978">
    <property type="entry name" value="WD40 repeat-like"/>
    <property type="match status" value="1"/>
</dbReference>
<dbReference type="EMBL" id="JANEYF010003214">
    <property type="protein sequence ID" value="KAJ8938215.1"/>
    <property type="molecule type" value="Genomic_DNA"/>
</dbReference>
<evidence type="ECO:0000256" key="4">
    <source>
        <dbReference type="PROSITE-ProRule" id="PRU00221"/>
    </source>
</evidence>
<dbReference type="Proteomes" id="UP001162156">
    <property type="component" value="Unassembled WGS sequence"/>
</dbReference>
<dbReference type="PANTHER" id="PTHR14091">
    <property type="entry name" value="PERIODIC TRYPTOPHAN PROTEIN 1"/>
    <property type="match status" value="1"/>
</dbReference>
<dbReference type="Pfam" id="PF00400">
    <property type="entry name" value="WD40"/>
    <property type="match status" value="2"/>
</dbReference>
<dbReference type="InterPro" id="IPR001680">
    <property type="entry name" value="WD40_rpt"/>
</dbReference>
<feature type="repeat" description="WD" evidence="4">
    <location>
        <begin position="296"/>
        <end position="338"/>
    </location>
</feature>
<dbReference type="AlphaFoldDB" id="A0AAV8XHC0"/>
<feature type="repeat" description="WD" evidence="4">
    <location>
        <begin position="182"/>
        <end position="217"/>
    </location>
</feature>
<dbReference type="InterPro" id="IPR036322">
    <property type="entry name" value="WD40_repeat_dom_sf"/>
</dbReference>
<dbReference type="PANTHER" id="PTHR14091:SF0">
    <property type="entry name" value="PERIODIC TRYPTOPHAN PROTEIN 1 HOMOLOG"/>
    <property type="match status" value="1"/>
</dbReference>
<feature type="region of interest" description="Disordered" evidence="5">
    <location>
        <begin position="51"/>
        <end position="78"/>
    </location>
</feature>
<reference evidence="6" key="1">
    <citation type="journal article" date="2023" name="Insect Mol. Biol.">
        <title>Genome sequencing provides insights into the evolution of gene families encoding plant cell wall-degrading enzymes in longhorned beetles.</title>
        <authorList>
            <person name="Shin N.R."/>
            <person name="Okamura Y."/>
            <person name="Kirsch R."/>
            <person name="Pauchet Y."/>
        </authorList>
    </citation>
    <scope>NUCLEOTIDE SEQUENCE</scope>
    <source>
        <strain evidence="6">RBIC_L_NR</strain>
    </source>
</reference>
<dbReference type="Gene3D" id="2.130.10.10">
    <property type="entry name" value="YVTN repeat-like/Quinoprotein amine dehydrogenase"/>
    <property type="match status" value="1"/>
</dbReference>
<comment type="caution">
    <text evidence="6">The sequence shown here is derived from an EMBL/GenBank/DDBJ whole genome shotgun (WGS) entry which is preliminary data.</text>
</comment>
<evidence type="ECO:0000313" key="6">
    <source>
        <dbReference type="EMBL" id="KAJ8938215.1"/>
    </source>
</evidence>
<evidence type="ECO:0000256" key="2">
    <source>
        <dbReference type="ARBA" id="ARBA00022574"/>
    </source>
</evidence>
<evidence type="ECO:0000256" key="3">
    <source>
        <dbReference type="ARBA" id="ARBA00022737"/>
    </source>
</evidence>
<proteinExistence type="predicted"/>
<dbReference type="InterPro" id="IPR015943">
    <property type="entry name" value="WD40/YVTN_repeat-like_dom_sf"/>
</dbReference>
<protein>
    <submittedName>
        <fullName evidence="6">Uncharacterized protein</fullName>
    </submittedName>
</protein>
<sequence>MEEASQSNVNFVPCVRWVRRGVASANPVKVQLSKDELVQIVKDTKEKLLITANGNDDTPMEEEPSGSDEYNFENYDEDDEGNTASLLGISSLAELPTEAEDNFSESDDSEKEDDIIKPSDNLILVGHVEGDASILEVYVYNEEEESFYVHHDIILPFFPLCLEWLNYEPNMPNDKYQKRRKHIGHTDAVLALSWNRIYDHVIASGSVDQSILLWDMEKKIPNTTINVFNEKVQCLEWHRLEAQTLLAARVFDCRIPEVHQTWSLDGEAERLIWNPHQPFMFLAGTSKGSVQCFDCRKAHSKEVTGLAISGQCPGLLVTASPDETVKTWDFWSNSPASISKSPAAVNASPASVSVCTDISATAAHQDSDDHS</sequence>
<dbReference type="PROSITE" id="PS50294">
    <property type="entry name" value="WD_REPEATS_REGION"/>
    <property type="match status" value="2"/>
</dbReference>
<dbReference type="PROSITE" id="PS00678">
    <property type="entry name" value="WD_REPEATS_1"/>
    <property type="match status" value="1"/>
</dbReference>
<dbReference type="GO" id="GO:0005634">
    <property type="term" value="C:nucleus"/>
    <property type="evidence" value="ECO:0007669"/>
    <property type="project" value="TreeGrafter"/>
</dbReference>
<evidence type="ECO:0000313" key="7">
    <source>
        <dbReference type="Proteomes" id="UP001162156"/>
    </source>
</evidence>
<accession>A0AAV8XHC0</accession>
<keyword evidence="2 4" id="KW-0853">WD repeat</keyword>
<dbReference type="SMART" id="SM00320">
    <property type="entry name" value="WD40"/>
    <property type="match status" value="2"/>
</dbReference>